<evidence type="ECO:0000313" key="2">
    <source>
        <dbReference type="EMBL" id="MZQ88971.1"/>
    </source>
</evidence>
<evidence type="ECO:0000256" key="1">
    <source>
        <dbReference type="SAM" id="SignalP"/>
    </source>
</evidence>
<evidence type="ECO:0000313" key="3">
    <source>
        <dbReference type="Proteomes" id="UP000477083"/>
    </source>
</evidence>
<protein>
    <recommendedName>
        <fullName evidence="4">DUF4142 domain-containing protein</fullName>
    </recommendedName>
</protein>
<comment type="caution">
    <text evidence="2">The sequence shown here is derived from an EMBL/GenBank/DDBJ whole genome shotgun (WGS) entry which is preliminary data.</text>
</comment>
<keyword evidence="1" id="KW-0732">Signal</keyword>
<feature type="chain" id="PRO_5027017831" description="DUF4142 domain-containing protein" evidence="1">
    <location>
        <begin position="22"/>
        <end position="162"/>
    </location>
</feature>
<keyword evidence="3" id="KW-1185">Reference proteome</keyword>
<dbReference type="EMBL" id="WWNR01000004">
    <property type="protein sequence ID" value="MZQ88971.1"/>
    <property type="molecule type" value="Genomic_DNA"/>
</dbReference>
<reference evidence="2 3" key="1">
    <citation type="submission" date="2020-01" db="EMBL/GenBank/DDBJ databases">
        <title>Frigidibacter albus SP32T (=CGMCC 1.13995T).</title>
        <authorList>
            <person name="Liao X."/>
        </authorList>
    </citation>
    <scope>NUCLEOTIDE SEQUENCE [LARGE SCALE GENOMIC DNA]</scope>
    <source>
        <strain evidence="2 3">SP32</strain>
    </source>
</reference>
<organism evidence="2 3">
    <name type="scientific">Frigidibacter albus</name>
    <dbReference type="NCBI Taxonomy" id="1465486"/>
    <lineage>
        <taxon>Bacteria</taxon>
        <taxon>Pseudomonadati</taxon>
        <taxon>Pseudomonadota</taxon>
        <taxon>Alphaproteobacteria</taxon>
        <taxon>Rhodobacterales</taxon>
        <taxon>Paracoccaceae</taxon>
        <taxon>Frigidibacter</taxon>
    </lineage>
</organism>
<dbReference type="AlphaFoldDB" id="A0A6L8VGX6"/>
<accession>A0A6L8VGX6</accession>
<gene>
    <name evidence="2" type="ORF">GS660_07645</name>
</gene>
<sequence length="162" mass="17339">MKRTLALSMSFLFGLATQSMSQSSLTPLPDLTVDNIGDQLQRCSALYAASRSVIAASLVSTDEPLEMSRLQDLRTRAEDNSDGLLKAAVIFLTVQEGKSDAEAVNLAVDNRDGFSALYLRNLAESGDDLSTIVRNDLWANDVASCGALISNIGPIIEGISKK</sequence>
<dbReference type="RefSeq" id="WP_161345123.1">
    <property type="nucleotide sequence ID" value="NZ_BMGW01000004.1"/>
</dbReference>
<feature type="signal peptide" evidence="1">
    <location>
        <begin position="1"/>
        <end position="21"/>
    </location>
</feature>
<dbReference type="Proteomes" id="UP000477083">
    <property type="component" value="Unassembled WGS sequence"/>
</dbReference>
<proteinExistence type="predicted"/>
<evidence type="ECO:0008006" key="4">
    <source>
        <dbReference type="Google" id="ProtNLM"/>
    </source>
</evidence>
<name>A0A6L8VGX6_9RHOB</name>